<evidence type="ECO:0000256" key="1">
    <source>
        <dbReference type="ARBA" id="ARBA00022737"/>
    </source>
</evidence>
<dbReference type="Proteomes" id="UP000554482">
    <property type="component" value="Unassembled WGS sequence"/>
</dbReference>
<dbReference type="PANTHER" id="PTHR47926">
    <property type="entry name" value="PENTATRICOPEPTIDE REPEAT-CONTAINING PROTEIN"/>
    <property type="match status" value="1"/>
</dbReference>
<keyword evidence="1" id="KW-0677">Repeat</keyword>
<dbReference type="Pfam" id="PF01535">
    <property type="entry name" value="PPR"/>
    <property type="match status" value="2"/>
</dbReference>
<sequence>MMPEGNVVSWTSLVNGFVDNMKLDEACLWFDRMSEKNTVSWTVMISGYERNGVFMDALELLVLIDVEVGCGS</sequence>
<dbReference type="GO" id="GO:0009451">
    <property type="term" value="P:RNA modification"/>
    <property type="evidence" value="ECO:0007669"/>
    <property type="project" value="InterPro"/>
</dbReference>
<dbReference type="EMBL" id="JABWDY010012023">
    <property type="protein sequence ID" value="KAF5199397.1"/>
    <property type="molecule type" value="Genomic_DNA"/>
</dbReference>
<dbReference type="AlphaFoldDB" id="A0A7J6WR19"/>
<dbReference type="Gene3D" id="1.25.40.10">
    <property type="entry name" value="Tetratricopeptide repeat domain"/>
    <property type="match status" value="1"/>
</dbReference>
<evidence type="ECO:0008006" key="5">
    <source>
        <dbReference type="Google" id="ProtNLM"/>
    </source>
</evidence>
<gene>
    <name evidence="3" type="ORF">FRX31_011016</name>
</gene>
<dbReference type="OrthoDB" id="1736509at2759"/>
<dbReference type="PROSITE" id="PS51375">
    <property type="entry name" value="PPR"/>
    <property type="match status" value="1"/>
</dbReference>
<evidence type="ECO:0000313" key="4">
    <source>
        <dbReference type="Proteomes" id="UP000554482"/>
    </source>
</evidence>
<name>A0A7J6WR19_THATH</name>
<dbReference type="InterPro" id="IPR011990">
    <property type="entry name" value="TPR-like_helical_dom_sf"/>
</dbReference>
<evidence type="ECO:0000256" key="2">
    <source>
        <dbReference type="PROSITE-ProRule" id="PRU00708"/>
    </source>
</evidence>
<evidence type="ECO:0000313" key="3">
    <source>
        <dbReference type="EMBL" id="KAF5199397.1"/>
    </source>
</evidence>
<dbReference type="NCBIfam" id="TIGR00756">
    <property type="entry name" value="PPR"/>
    <property type="match status" value="2"/>
</dbReference>
<protein>
    <recommendedName>
        <fullName evidence="5">Pentatricopeptide repeat-containing protein</fullName>
    </recommendedName>
</protein>
<accession>A0A7J6WR19</accession>
<dbReference type="InterPro" id="IPR046960">
    <property type="entry name" value="PPR_At4g14850-like_plant"/>
</dbReference>
<organism evidence="3 4">
    <name type="scientific">Thalictrum thalictroides</name>
    <name type="common">Rue-anemone</name>
    <name type="synonym">Anemone thalictroides</name>
    <dbReference type="NCBI Taxonomy" id="46969"/>
    <lineage>
        <taxon>Eukaryota</taxon>
        <taxon>Viridiplantae</taxon>
        <taxon>Streptophyta</taxon>
        <taxon>Embryophyta</taxon>
        <taxon>Tracheophyta</taxon>
        <taxon>Spermatophyta</taxon>
        <taxon>Magnoliopsida</taxon>
        <taxon>Ranunculales</taxon>
        <taxon>Ranunculaceae</taxon>
        <taxon>Thalictroideae</taxon>
        <taxon>Thalictrum</taxon>
    </lineage>
</organism>
<dbReference type="InterPro" id="IPR002885">
    <property type="entry name" value="PPR_rpt"/>
</dbReference>
<reference evidence="3 4" key="1">
    <citation type="submission" date="2020-06" db="EMBL/GenBank/DDBJ databases">
        <title>Transcriptomic and genomic resources for Thalictrum thalictroides and T. hernandezii: Facilitating candidate gene discovery in an emerging model plant lineage.</title>
        <authorList>
            <person name="Arias T."/>
            <person name="Riano-Pachon D.M."/>
            <person name="Di Stilio V.S."/>
        </authorList>
    </citation>
    <scope>NUCLEOTIDE SEQUENCE [LARGE SCALE GENOMIC DNA]</scope>
    <source>
        <strain evidence="4">cv. WT478/WT964</strain>
        <tissue evidence="3">Leaves</tissue>
    </source>
</reference>
<proteinExistence type="predicted"/>
<keyword evidence="4" id="KW-1185">Reference proteome</keyword>
<comment type="caution">
    <text evidence="3">The sequence shown here is derived from an EMBL/GenBank/DDBJ whole genome shotgun (WGS) entry which is preliminary data.</text>
</comment>
<feature type="repeat" description="PPR" evidence="2">
    <location>
        <begin position="6"/>
        <end position="40"/>
    </location>
</feature>
<dbReference type="GO" id="GO:0003723">
    <property type="term" value="F:RNA binding"/>
    <property type="evidence" value="ECO:0007669"/>
    <property type="project" value="InterPro"/>
</dbReference>